<comment type="caution">
    <text evidence="1">The sequence shown here is derived from an EMBL/GenBank/DDBJ whole genome shotgun (WGS) entry which is preliminary data.</text>
</comment>
<keyword evidence="2" id="KW-1185">Reference proteome</keyword>
<reference evidence="1 2" key="1">
    <citation type="submission" date="2016-12" db="EMBL/GenBank/DDBJ databases">
        <title>The genomes of Aspergillus section Nigri reveals drivers in fungal speciation.</title>
        <authorList>
            <consortium name="DOE Joint Genome Institute"/>
            <person name="Vesth T.C."/>
            <person name="Nybo J."/>
            <person name="Theobald S."/>
            <person name="Brandl J."/>
            <person name="Frisvad J.C."/>
            <person name="Nielsen K.F."/>
            <person name="Lyhne E.K."/>
            <person name="Kogle M.E."/>
            <person name="Kuo A."/>
            <person name="Riley R."/>
            <person name="Clum A."/>
            <person name="Nolan M."/>
            <person name="Lipzen A."/>
            <person name="Salamov A."/>
            <person name="Henrissat B."/>
            <person name="Wiebenga A."/>
            <person name="De Vries R.P."/>
            <person name="Grigoriev I.V."/>
            <person name="Mortensen U.H."/>
            <person name="Andersen M.R."/>
            <person name="Baker S.E."/>
        </authorList>
    </citation>
    <scope>NUCLEOTIDE SEQUENCE [LARGE SCALE GENOMIC DNA]</scope>
    <source>
        <strain evidence="1 2">CBS 115572</strain>
    </source>
</reference>
<organism evidence="1 2">
    <name type="scientific">Aspergillus sclerotioniger CBS 115572</name>
    <dbReference type="NCBI Taxonomy" id="1450535"/>
    <lineage>
        <taxon>Eukaryota</taxon>
        <taxon>Fungi</taxon>
        <taxon>Dikarya</taxon>
        <taxon>Ascomycota</taxon>
        <taxon>Pezizomycotina</taxon>
        <taxon>Eurotiomycetes</taxon>
        <taxon>Eurotiomycetidae</taxon>
        <taxon>Eurotiales</taxon>
        <taxon>Aspergillaceae</taxon>
        <taxon>Aspergillus</taxon>
        <taxon>Aspergillus subgen. Circumdati</taxon>
    </lineage>
</organism>
<proteinExistence type="predicted"/>
<sequence>MSLLLSCILQIHPAEQFRSMCHSESVFITSTRSDRLDPIIGSSLMVSVSDNWFLSVNASATRERAEEISQDAIGWIIRYPSLSTVDQIIPRRPEQALEPELSDR</sequence>
<dbReference type="AlphaFoldDB" id="A0A317UXC5"/>
<protein>
    <submittedName>
        <fullName evidence="1">Uncharacterized protein</fullName>
    </submittedName>
</protein>
<dbReference type="Proteomes" id="UP000246702">
    <property type="component" value="Unassembled WGS sequence"/>
</dbReference>
<dbReference type="GeneID" id="37115689"/>
<name>A0A317UXC5_9EURO</name>
<evidence type="ECO:0000313" key="2">
    <source>
        <dbReference type="Proteomes" id="UP000246702"/>
    </source>
</evidence>
<dbReference type="EMBL" id="MSFK01000052">
    <property type="protein sequence ID" value="PWY66395.1"/>
    <property type="molecule type" value="Genomic_DNA"/>
</dbReference>
<evidence type="ECO:0000313" key="1">
    <source>
        <dbReference type="EMBL" id="PWY66395.1"/>
    </source>
</evidence>
<gene>
    <name evidence="1" type="ORF">BO94DRAFT_551541</name>
</gene>
<dbReference type="RefSeq" id="XP_025461659.1">
    <property type="nucleotide sequence ID" value="XM_025613546.1"/>
</dbReference>
<accession>A0A317UXC5</accession>